<feature type="domain" description="HTH araC/xylS-type" evidence="4">
    <location>
        <begin position="223"/>
        <end position="322"/>
    </location>
</feature>
<dbReference type="InterPro" id="IPR009057">
    <property type="entry name" value="Homeodomain-like_sf"/>
</dbReference>
<dbReference type="PANTHER" id="PTHR47504">
    <property type="entry name" value="RIGHT ORIGIN-BINDING PROTEIN"/>
    <property type="match status" value="1"/>
</dbReference>
<dbReference type="RefSeq" id="WP_025422743.1">
    <property type="nucleotide sequence ID" value="NZ_CP006569.1"/>
</dbReference>
<dbReference type="Proteomes" id="UP000019028">
    <property type="component" value="Chromosome"/>
</dbReference>
<dbReference type="SMART" id="SM00342">
    <property type="entry name" value="HTH_ARAC"/>
    <property type="match status" value="1"/>
</dbReference>
<dbReference type="EMBL" id="CP006569">
    <property type="protein sequence ID" value="AHF77595.1"/>
    <property type="molecule type" value="Genomic_DNA"/>
</dbReference>
<keyword evidence="3" id="KW-0804">Transcription</keyword>
<reference evidence="5 6" key="1">
    <citation type="journal article" date="2014" name="Genome Biol. Evol.">
        <title>Genome degeneration and adaptation in a nascent stage of symbiosis.</title>
        <authorList>
            <person name="Oakeson K.F."/>
            <person name="Gil R."/>
            <person name="Clayton A.L."/>
            <person name="Dunn D.M."/>
            <person name="von Niederhausern A.C."/>
            <person name="Hamil C."/>
            <person name="Aoyagi A."/>
            <person name="Duval B."/>
            <person name="Baca A."/>
            <person name="Silva F.J."/>
            <person name="Vallier A."/>
            <person name="Jackson D.G."/>
            <person name="Latorre A."/>
            <person name="Weiss R.B."/>
            <person name="Heddi A."/>
            <person name="Moya A."/>
            <person name="Dale C."/>
        </authorList>
    </citation>
    <scope>NUCLEOTIDE SEQUENCE [LARGE SCALE GENOMIC DNA]</scope>
    <source>
        <strain evidence="5 6">HS1</strain>
    </source>
</reference>
<keyword evidence="2" id="KW-0238">DNA-binding</keyword>
<dbReference type="OrthoDB" id="9816461at2"/>
<accession>W0HZG3</accession>
<dbReference type="InterPro" id="IPR018060">
    <property type="entry name" value="HTH_AraC"/>
</dbReference>
<evidence type="ECO:0000256" key="2">
    <source>
        <dbReference type="ARBA" id="ARBA00023125"/>
    </source>
</evidence>
<evidence type="ECO:0000256" key="3">
    <source>
        <dbReference type="ARBA" id="ARBA00023163"/>
    </source>
</evidence>
<evidence type="ECO:0000256" key="1">
    <source>
        <dbReference type="ARBA" id="ARBA00023015"/>
    </source>
</evidence>
<dbReference type="AlphaFoldDB" id="W0HZG3"/>
<dbReference type="KEGG" id="sod:Sant_2563"/>
<evidence type="ECO:0000313" key="6">
    <source>
        <dbReference type="Proteomes" id="UP000019028"/>
    </source>
</evidence>
<dbReference type="Gene3D" id="1.10.10.60">
    <property type="entry name" value="Homeodomain-like"/>
    <property type="match status" value="1"/>
</dbReference>
<proteinExistence type="predicted"/>
<dbReference type="SUPFAM" id="SSF46689">
    <property type="entry name" value="Homeodomain-like"/>
    <property type="match status" value="1"/>
</dbReference>
<organism evidence="5 6">
    <name type="scientific">Sodalis praecaptivus</name>
    <dbReference type="NCBI Taxonomy" id="1239307"/>
    <lineage>
        <taxon>Bacteria</taxon>
        <taxon>Pseudomonadati</taxon>
        <taxon>Pseudomonadota</taxon>
        <taxon>Gammaproteobacteria</taxon>
        <taxon>Enterobacterales</taxon>
        <taxon>Bruguierivoracaceae</taxon>
        <taxon>Sodalis</taxon>
    </lineage>
</organism>
<dbReference type="PATRIC" id="fig|1239307.3.peg.2850"/>
<dbReference type="GO" id="GO:0003700">
    <property type="term" value="F:DNA-binding transcription factor activity"/>
    <property type="evidence" value="ECO:0007669"/>
    <property type="project" value="InterPro"/>
</dbReference>
<keyword evidence="6" id="KW-1185">Reference proteome</keyword>
<keyword evidence="1" id="KW-0805">Transcription regulation</keyword>
<sequence length="343" mass="38914">MKDENARIIHDNTVEGEIPSSKIERWRSGVNASLLQSHFTRSQVDILNWSVEAHHFDIFICGHIRATGQTFVNFPSHGGDLNDHFLLVIMLEGGIEGNLGRLALSLEPEDILLIDVLQPLNLKLKEGRDTSLAHAMYVVIPRQLLVEIDDTASLHGKVIRRGELLNKLIASHVHQLMAYSIDITATEASRIARPVIDFLISAIKTSVSFGQPLMADTRLLVISRICQYIHQHLQLPGLTADLIGQQYGLSRSSLYRLFEPYGGVAAHIRKKRLTAATRMLLHPRYSRWRIAEIAYYWHLEPATFNRLFITTYGTTPSQARKQRQDIWALDAMEESQVAWLRSL</sequence>
<name>W0HZG3_9GAMM</name>
<protein>
    <submittedName>
        <fullName evidence="5">AraC family transcriptional regulator</fullName>
    </submittedName>
</protein>
<dbReference type="HOGENOM" id="CLU_049704_0_1_6"/>
<evidence type="ECO:0000313" key="5">
    <source>
        <dbReference type="EMBL" id="AHF77595.1"/>
    </source>
</evidence>
<evidence type="ECO:0000259" key="4">
    <source>
        <dbReference type="PROSITE" id="PS01124"/>
    </source>
</evidence>
<dbReference type="Pfam" id="PF12833">
    <property type="entry name" value="HTH_18"/>
    <property type="match status" value="1"/>
</dbReference>
<dbReference type="PROSITE" id="PS01124">
    <property type="entry name" value="HTH_ARAC_FAMILY_2"/>
    <property type="match status" value="1"/>
</dbReference>
<dbReference type="InterPro" id="IPR050959">
    <property type="entry name" value="MarA-like"/>
</dbReference>
<gene>
    <name evidence="5" type="ORF">Sant_2563</name>
</gene>
<dbReference type="PANTHER" id="PTHR47504:SF5">
    <property type="entry name" value="RIGHT ORIGIN-BINDING PROTEIN"/>
    <property type="match status" value="1"/>
</dbReference>
<dbReference type="GO" id="GO:0043565">
    <property type="term" value="F:sequence-specific DNA binding"/>
    <property type="evidence" value="ECO:0007669"/>
    <property type="project" value="InterPro"/>
</dbReference>